<dbReference type="EMBL" id="JAFMPP010000003">
    <property type="protein sequence ID" value="MBO0662153.1"/>
    <property type="molecule type" value="Genomic_DNA"/>
</dbReference>
<organism evidence="1 2">
    <name type="scientific">Jiella flava</name>
    <dbReference type="NCBI Taxonomy" id="2816857"/>
    <lineage>
        <taxon>Bacteria</taxon>
        <taxon>Pseudomonadati</taxon>
        <taxon>Pseudomonadota</taxon>
        <taxon>Alphaproteobacteria</taxon>
        <taxon>Hyphomicrobiales</taxon>
        <taxon>Aurantimonadaceae</taxon>
        <taxon>Jiella</taxon>
    </lineage>
</organism>
<sequence length="46" mass="5404">MFVLTDSYRYFWPVTVLIPNPDRPGQTIEQSFDIEFEAIPLEEAEV</sequence>
<protein>
    <submittedName>
        <fullName evidence="1">Uncharacterized protein</fullName>
    </submittedName>
</protein>
<proteinExistence type="predicted"/>
<keyword evidence="2" id="KW-1185">Reference proteome</keyword>
<comment type="caution">
    <text evidence="1">The sequence shown here is derived from an EMBL/GenBank/DDBJ whole genome shotgun (WGS) entry which is preliminary data.</text>
</comment>
<accession>A0A939FUF7</accession>
<dbReference type="RefSeq" id="WP_207256897.1">
    <property type="nucleotide sequence ID" value="NZ_JAFMPP010000003.1"/>
</dbReference>
<dbReference type="AlphaFoldDB" id="A0A939FUF7"/>
<evidence type="ECO:0000313" key="1">
    <source>
        <dbReference type="EMBL" id="MBO0662153.1"/>
    </source>
</evidence>
<gene>
    <name evidence="1" type="ORF">J1C48_06170</name>
</gene>
<dbReference type="Proteomes" id="UP000664122">
    <property type="component" value="Unassembled WGS sequence"/>
</dbReference>
<reference evidence="1" key="1">
    <citation type="submission" date="2021-03" db="EMBL/GenBank/DDBJ databases">
        <title>Whole genome sequence of Jiella sp. CQZ9-1.</title>
        <authorList>
            <person name="Tuo L."/>
        </authorList>
    </citation>
    <scope>NUCLEOTIDE SEQUENCE</scope>
    <source>
        <strain evidence="1">CQZ9-1</strain>
    </source>
</reference>
<name>A0A939FUF7_9HYPH</name>
<evidence type="ECO:0000313" key="2">
    <source>
        <dbReference type="Proteomes" id="UP000664122"/>
    </source>
</evidence>